<dbReference type="PANTHER" id="PTHR30474">
    <property type="entry name" value="CELL CYCLE PROTEIN"/>
    <property type="match status" value="1"/>
</dbReference>
<evidence type="ECO:0000256" key="11">
    <source>
        <dbReference type="ARBA" id="ARBA00038053"/>
    </source>
</evidence>
<dbReference type="GO" id="GO:0032153">
    <property type="term" value="C:cell division site"/>
    <property type="evidence" value="ECO:0007669"/>
    <property type="project" value="TreeGrafter"/>
</dbReference>
<keyword evidence="5" id="KW-0133">Cell shape</keyword>
<dbReference type="Pfam" id="PF01098">
    <property type="entry name" value="FTSW_RODA_SPOVE"/>
    <property type="match status" value="1"/>
</dbReference>
<dbReference type="PROSITE" id="PS00428">
    <property type="entry name" value="FTSW_RODA_SPOVE"/>
    <property type="match status" value="1"/>
</dbReference>
<evidence type="ECO:0000256" key="8">
    <source>
        <dbReference type="ARBA" id="ARBA00023136"/>
    </source>
</evidence>
<dbReference type="InterPro" id="IPR018365">
    <property type="entry name" value="Cell_cycle_FtsW-rel_CS"/>
</dbReference>
<evidence type="ECO:0000256" key="4">
    <source>
        <dbReference type="ARBA" id="ARBA00022692"/>
    </source>
</evidence>
<dbReference type="GO" id="GO:0051301">
    <property type="term" value="P:cell division"/>
    <property type="evidence" value="ECO:0007669"/>
    <property type="project" value="InterPro"/>
</dbReference>
<evidence type="ECO:0000256" key="9">
    <source>
        <dbReference type="ARBA" id="ARBA00032370"/>
    </source>
</evidence>
<evidence type="ECO:0000256" key="14">
    <source>
        <dbReference type="ARBA" id="ARBA00044770"/>
    </source>
</evidence>
<comment type="similarity">
    <text evidence="11">Belongs to the SEDS family. FtsW subfamily.</text>
</comment>
<evidence type="ECO:0000256" key="5">
    <source>
        <dbReference type="ARBA" id="ARBA00022960"/>
    </source>
</evidence>
<dbReference type="PANTHER" id="PTHR30474:SF2">
    <property type="entry name" value="PEPTIDOGLYCAN GLYCOSYLTRANSFERASE FTSW-RELATED"/>
    <property type="match status" value="1"/>
</dbReference>
<evidence type="ECO:0000256" key="1">
    <source>
        <dbReference type="ARBA" id="ARBA00004141"/>
    </source>
</evidence>
<dbReference type="PATRIC" id="fig|1396.535.peg.4266"/>
<evidence type="ECO:0000256" key="6">
    <source>
        <dbReference type="ARBA" id="ARBA00022984"/>
    </source>
</evidence>
<protein>
    <recommendedName>
        <fullName evidence="12">Probable peptidoglycan glycosyltransferase FtsW</fullName>
        <ecNumber evidence="14">2.4.99.28</ecNumber>
    </recommendedName>
    <alternativeName>
        <fullName evidence="13">Cell division protein FtsW</fullName>
    </alternativeName>
    <alternativeName>
        <fullName evidence="10">Cell wall polymerase</fullName>
    </alternativeName>
    <alternativeName>
        <fullName evidence="9">Peptidoglycan polymerase</fullName>
    </alternativeName>
</protein>
<evidence type="ECO:0000256" key="13">
    <source>
        <dbReference type="ARBA" id="ARBA00041418"/>
    </source>
</evidence>
<dbReference type="GO" id="GO:0008360">
    <property type="term" value="P:regulation of cell shape"/>
    <property type="evidence" value="ECO:0007669"/>
    <property type="project" value="UniProtKB-KW"/>
</dbReference>
<dbReference type="GO" id="GO:0008955">
    <property type="term" value="F:peptidoglycan glycosyltransferase activity"/>
    <property type="evidence" value="ECO:0007669"/>
    <property type="project" value="UniProtKB-EC"/>
</dbReference>
<feature type="transmembrane region" description="Helical" evidence="17">
    <location>
        <begin position="195"/>
        <end position="213"/>
    </location>
</feature>
<comment type="catalytic activity">
    <reaction evidence="15">
        <text>[GlcNAc-(1-&gt;4)-Mur2Ac(oyl-L-Ala-gamma-D-Glu-L-Lys-D-Ala-D-Ala)](n)-di-trans,octa-cis-undecaprenyl diphosphate + beta-D-GlcNAc-(1-&gt;4)-Mur2Ac(oyl-L-Ala-gamma-D-Glu-L-Lys-D-Ala-D-Ala)-di-trans,octa-cis-undecaprenyl diphosphate = [GlcNAc-(1-&gt;4)-Mur2Ac(oyl-L-Ala-gamma-D-Glu-L-Lys-D-Ala-D-Ala)](n+1)-di-trans,octa-cis-undecaprenyl diphosphate + di-trans,octa-cis-undecaprenyl diphosphate + H(+)</text>
        <dbReference type="Rhea" id="RHEA:23708"/>
        <dbReference type="Rhea" id="RHEA-COMP:9602"/>
        <dbReference type="Rhea" id="RHEA-COMP:9603"/>
        <dbReference type="ChEBI" id="CHEBI:15378"/>
        <dbReference type="ChEBI" id="CHEBI:58405"/>
        <dbReference type="ChEBI" id="CHEBI:60033"/>
        <dbReference type="ChEBI" id="CHEBI:78435"/>
        <dbReference type="EC" id="2.4.99.28"/>
    </reaction>
</comment>
<evidence type="ECO:0000256" key="3">
    <source>
        <dbReference type="ARBA" id="ARBA00022679"/>
    </source>
</evidence>
<dbReference type="EMBL" id="LJKE01000015">
    <property type="protein sequence ID" value="KZD72053.1"/>
    <property type="molecule type" value="Genomic_DNA"/>
</dbReference>
<dbReference type="RefSeq" id="WP_063259736.1">
    <property type="nucleotide sequence ID" value="NZ_LJKE01000015.1"/>
</dbReference>
<dbReference type="Proteomes" id="UP000076482">
    <property type="component" value="Unassembled WGS sequence"/>
</dbReference>
<evidence type="ECO:0000256" key="17">
    <source>
        <dbReference type="SAM" id="Phobius"/>
    </source>
</evidence>
<dbReference type="AlphaFoldDB" id="A0A164QQY1"/>
<dbReference type="GO" id="GO:0009252">
    <property type="term" value="P:peptidoglycan biosynthetic process"/>
    <property type="evidence" value="ECO:0007669"/>
    <property type="project" value="UniProtKB-KW"/>
</dbReference>
<accession>A0A164QQY1</accession>
<name>A0A164QQY1_BACCE</name>
<keyword evidence="6" id="KW-0573">Peptidoglycan synthesis</keyword>
<evidence type="ECO:0000313" key="18">
    <source>
        <dbReference type="EMBL" id="KZD72053.1"/>
    </source>
</evidence>
<keyword evidence="2" id="KW-0328">Glycosyltransferase</keyword>
<keyword evidence="7 17" id="KW-1133">Transmembrane helix</keyword>
<evidence type="ECO:0000256" key="12">
    <source>
        <dbReference type="ARBA" id="ARBA00041185"/>
    </source>
</evidence>
<dbReference type="GO" id="GO:0005886">
    <property type="term" value="C:plasma membrane"/>
    <property type="evidence" value="ECO:0007669"/>
    <property type="project" value="TreeGrafter"/>
</dbReference>
<comment type="caution">
    <text evidence="18">The sequence shown here is derived from an EMBL/GenBank/DDBJ whole genome shotgun (WGS) entry which is preliminary data.</text>
</comment>
<evidence type="ECO:0000256" key="15">
    <source>
        <dbReference type="ARBA" id="ARBA00049902"/>
    </source>
</evidence>
<feature type="transmembrane region" description="Helical" evidence="17">
    <location>
        <begin position="9"/>
        <end position="29"/>
    </location>
</feature>
<reference evidence="18 19" key="1">
    <citation type="submission" date="2015-09" db="EMBL/GenBank/DDBJ databases">
        <title>Bacillus cereus food isolates.</title>
        <authorList>
            <person name="Boekhorst J."/>
        </authorList>
    </citation>
    <scope>NUCLEOTIDE SEQUENCE [LARGE SCALE GENOMIC DNA]</scope>
    <source>
        <strain evidence="18 19">B4088</strain>
    </source>
</reference>
<evidence type="ECO:0000256" key="7">
    <source>
        <dbReference type="ARBA" id="ARBA00022989"/>
    </source>
</evidence>
<feature type="transmembrane region" description="Helical" evidence="17">
    <location>
        <begin position="49"/>
        <end position="67"/>
    </location>
</feature>
<comment type="function">
    <text evidence="16">Peptidoglycan polymerase that is essential for cell division.</text>
</comment>
<gene>
    <name evidence="18" type="ORF">B4088_0514</name>
</gene>
<feature type="transmembrane region" description="Helical" evidence="17">
    <location>
        <begin position="344"/>
        <end position="366"/>
    </location>
</feature>
<dbReference type="GO" id="GO:0015648">
    <property type="term" value="F:lipid-linked peptidoglycan transporter activity"/>
    <property type="evidence" value="ECO:0007669"/>
    <property type="project" value="TreeGrafter"/>
</dbReference>
<dbReference type="EC" id="2.4.99.28" evidence="14"/>
<sequence>MLQKVKMDPLYTAILVMVIGIGLSVGYSAGSAEGIMKGVGINYFLKKQIFFMVLGVIAAFVVASLHYRKILTRFIWWINGVNVMLLLMSYVPAFQVVGGGAGRWVNLMGLQFQPSELTKIIVIVTMAYLVHNAREKGTLNNWRSWKEGLLPISAYLGLNLGLVFLQKHLSATALIVGVSFVILFMGGLKKRIFGVLFGLGIVAGVFAIMLEPYRMKRIVGFMDPEANIKGEGWQIVQGWYGLGSGGFSGLGLGMSRQKFGWIPEHHTDYIIGVIGEEVGFIGLALIILLFLSMLFRGYILAMQIEDFYGKAIIVGIQSLIFMQFALNLMVVSGLFPPTGVPVPFISYGGSSTVVLYLAVGLIYNVYSAHMNEKKER</sequence>
<keyword evidence="3" id="KW-0808">Transferase</keyword>
<evidence type="ECO:0000313" key="19">
    <source>
        <dbReference type="Proteomes" id="UP000076482"/>
    </source>
</evidence>
<comment type="subcellular location">
    <subcellularLocation>
        <location evidence="1">Membrane</location>
        <topology evidence="1">Multi-pass membrane protein</topology>
    </subcellularLocation>
</comment>
<feature type="transmembrane region" description="Helical" evidence="17">
    <location>
        <begin position="278"/>
        <end position="299"/>
    </location>
</feature>
<keyword evidence="4 17" id="KW-0812">Transmembrane</keyword>
<dbReference type="InterPro" id="IPR001182">
    <property type="entry name" value="FtsW/RodA"/>
</dbReference>
<keyword evidence="8 17" id="KW-0472">Membrane</keyword>
<evidence type="ECO:0000256" key="16">
    <source>
        <dbReference type="ARBA" id="ARBA00049966"/>
    </source>
</evidence>
<feature type="transmembrane region" description="Helical" evidence="17">
    <location>
        <begin position="74"/>
        <end position="97"/>
    </location>
</feature>
<evidence type="ECO:0000256" key="10">
    <source>
        <dbReference type="ARBA" id="ARBA00033270"/>
    </source>
</evidence>
<proteinExistence type="inferred from homology"/>
<evidence type="ECO:0000256" key="2">
    <source>
        <dbReference type="ARBA" id="ARBA00022676"/>
    </source>
</evidence>
<feature type="transmembrane region" description="Helical" evidence="17">
    <location>
        <begin position="311"/>
        <end position="332"/>
    </location>
</feature>
<feature type="transmembrane region" description="Helical" evidence="17">
    <location>
        <begin position="171"/>
        <end position="188"/>
    </location>
</feature>
<organism evidence="18 19">
    <name type="scientific">Bacillus cereus</name>
    <dbReference type="NCBI Taxonomy" id="1396"/>
    <lineage>
        <taxon>Bacteria</taxon>
        <taxon>Bacillati</taxon>
        <taxon>Bacillota</taxon>
        <taxon>Bacilli</taxon>
        <taxon>Bacillales</taxon>
        <taxon>Bacillaceae</taxon>
        <taxon>Bacillus</taxon>
        <taxon>Bacillus cereus group</taxon>
    </lineage>
</organism>